<dbReference type="Pfam" id="PF00589">
    <property type="entry name" value="Phage_integrase"/>
    <property type="match status" value="1"/>
</dbReference>
<dbReference type="PROSITE" id="PS51898">
    <property type="entry name" value="TYR_RECOMBINASE"/>
    <property type="match status" value="1"/>
</dbReference>
<evidence type="ECO:0000256" key="2">
    <source>
        <dbReference type="ARBA" id="ARBA00023125"/>
    </source>
</evidence>
<reference evidence="7" key="1">
    <citation type="submission" date="2022-10" db="EMBL/GenBank/DDBJ databases">
        <title>The WGS of Solirubrobacter phytolaccae KCTC 29190.</title>
        <authorList>
            <person name="Jiang Z."/>
        </authorList>
    </citation>
    <scope>NUCLEOTIDE SEQUENCE</scope>
    <source>
        <strain evidence="7">KCTC 29190</strain>
    </source>
</reference>
<dbReference type="InterPro" id="IPR002104">
    <property type="entry name" value="Integrase_catalytic"/>
</dbReference>
<comment type="caution">
    <text evidence="7">The sequence shown here is derived from an EMBL/GenBank/DDBJ whole genome shotgun (WGS) entry which is preliminary data.</text>
</comment>
<dbReference type="InterPro" id="IPR050090">
    <property type="entry name" value="Tyrosine_recombinase_XerCD"/>
</dbReference>
<evidence type="ECO:0000313" key="8">
    <source>
        <dbReference type="Proteomes" id="UP001147653"/>
    </source>
</evidence>
<organism evidence="7 8">
    <name type="scientific">Solirubrobacter phytolaccae</name>
    <dbReference type="NCBI Taxonomy" id="1404360"/>
    <lineage>
        <taxon>Bacteria</taxon>
        <taxon>Bacillati</taxon>
        <taxon>Actinomycetota</taxon>
        <taxon>Thermoleophilia</taxon>
        <taxon>Solirubrobacterales</taxon>
        <taxon>Solirubrobacteraceae</taxon>
        <taxon>Solirubrobacter</taxon>
    </lineage>
</organism>
<name>A0A9X3S9Q7_9ACTN</name>
<evidence type="ECO:0000256" key="3">
    <source>
        <dbReference type="ARBA" id="ARBA00023172"/>
    </source>
</evidence>
<feature type="domain" description="Tyr recombinase" evidence="5">
    <location>
        <begin position="214"/>
        <end position="405"/>
    </location>
</feature>
<dbReference type="InterPro" id="IPR011010">
    <property type="entry name" value="DNA_brk_join_enz"/>
</dbReference>
<dbReference type="InterPro" id="IPR010998">
    <property type="entry name" value="Integrase_recombinase_N"/>
</dbReference>
<dbReference type="AlphaFoldDB" id="A0A9X3S9Q7"/>
<dbReference type="PANTHER" id="PTHR30349:SF41">
    <property type="entry name" value="INTEGRASE_RECOMBINASE PROTEIN MJ0367-RELATED"/>
    <property type="match status" value="1"/>
</dbReference>
<dbReference type="PROSITE" id="PS51900">
    <property type="entry name" value="CB"/>
    <property type="match status" value="1"/>
</dbReference>
<evidence type="ECO:0000259" key="5">
    <source>
        <dbReference type="PROSITE" id="PS51898"/>
    </source>
</evidence>
<dbReference type="PANTHER" id="PTHR30349">
    <property type="entry name" value="PHAGE INTEGRASE-RELATED"/>
    <property type="match status" value="1"/>
</dbReference>
<dbReference type="EMBL" id="JAPDDP010000057">
    <property type="protein sequence ID" value="MDA0183649.1"/>
    <property type="molecule type" value="Genomic_DNA"/>
</dbReference>
<evidence type="ECO:0000259" key="6">
    <source>
        <dbReference type="PROSITE" id="PS51900"/>
    </source>
</evidence>
<sequence length="427" mass="48022">MVLGQVCSAQFVPKIVPSPFRKPCRCRLFQEKDMGKRSYGTGHLYETNGSWYGRWRDPSGRQRNRKVGALRTPGERDGLTKTQAEAKLRSMIEDESLLASSVVERVTVAEAGAALLRRLKARGAKKSYLVNVEGCIRVHIAVAPQFKGKDLAQLTEDHVERFIDAKLSAGLAPKTIRNLLGVLHSIFVLGQRRKWCVANPVKLAEGPKVRRNKMRIRFLTQEELEALVRVDYPEDALGSIEPSLYLVAAMTGLRQNELLALRWRHIDWTNERIRVVEGYVLGEFNDPKSEESARSVPMATRVAVELERLFQRSRYQADDGLVFGHPELGKPLDRSKLLKRFKAALKRAEVREITFHELRHTFGTRCAAAGVPMRTIQAWMGHEDPDTTAIYAHYQPAAREVSLLDTAFAHGTPAYTRVGNSTTGRAG</sequence>
<dbReference type="InterPro" id="IPR044068">
    <property type="entry name" value="CB"/>
</dbReference>
<proteinExistence type="inferred from homology"/>
<dbReference type="GO" id="GO:0015074">
    <property type="term" value="P:DNA integration"/>
    <property type="evidence" value="ECO:0007669"/>
    <property type="project" value="InterPro"/>
</dbReference>
<keyword evidence="3" id="KW-0233">DNA recombination</keyword>
<comment type="similarity">
    <text evidence="1">Belongs to the 'phage' integrase family.</text>
</comment>
<dbReference type="GO" id="GO:0003677">
    <property type="term" value="F:DNA binding"/>
    <property type="evidence" value="ECO:0007669"/>
    <property type="project" value="UniProtKB-UniRule"/>
</dbReference>
<dbReference type="CDD" id="cd01189">
    <property type="entry name" value="INT_ICEBs1_C_like"/>
    <property type="match status" value="1"/>
</dbReference>
<feature type="domain" description="Core-binding (CB)" evidence="6">
    <location>
        <begin position="106"/>
        <end position="191"/>
    </location>
</feature>
<keyword evidence="2 4" id="KW-0238">DNA-binding</keyword>
<gene>
    <name evidence="7" type="ORF">OJ997_25295</name>
</gene>
<protein>
    <submittedName>
        <fullName evidence="7">Tyrosine-type recombinase/integrase</fullName>
    </submittedName>
</protein>
<dbReference type="SUPFAM" id="SSF56349">
    <property type="entry name" value="DNA breaking-rejoining enzymes"/>
    <property type="match status" value="1"/>
</dbReference>
<dbReference type="Gene3D" id="1.10.443.10">
    <property type="entry name" value="Intergrase catalytic core"/>
    <property type="match status" value="1"/>
</dbReference>
<evidence type="ECO:0000313" key="7">
    <source>
        <dbReference type="EMBL" id="MDA0183649.1"/>
    </source>
</evidence>
<dbReference type="Gene3D" id="1.10.150.130">
    <property type="match status" value="1"/>
</dbReference>
<evidence type="ECO:0000256" key="1">
    <source>
        <dbReference type="ARBA" id="ARBA00008857"/>
    </source>
</evidence>
<evidence type="ECO:0000256" key="4">
    <source>
        <dbReference type="PROSITE-ProRule" id="PRU01248"/>
    </source>
</evidence>
<dbReference type="GO" id="GO:0006310">
    <property type="term" value="P:DNA recombination"/>
    <property type="evidence" value="ECO:0007669"/>
    <property type="project" value="UniProtKB-KW"/>
</dbReference>
<dbReference type="InterPro" id="IPR013762">
    <property type="entry name" value="Integrase-like_cat_sf"/>
</dbReference>
<dbReference type="Proteomes" id="UP001147653">
    <property type="component" value="Unassembled WGS sequence"/>
</dbReference>
<keyword evidence="8" id="KW-1185">Reference proteome</keyword>
<accession>A0A9X3S9Q7</accession>
<dbReference type="RefSeq" id="WP_270028049.1">
    <property type="nucleotide sequence ID" value="NZ_JAPDDP010000057.1"/>
</dbReference>